<keyword evidence="3" id="KW-1185">Reference proteome</keyword>
<sequence length="217" mass="22796">MPSLGNGSRKFQLPAFDFKFGSLTEGTDIPPPPPSPKQEPREKAKAPQPPSQKPSIPSITTNGSQKSPETATSNGLKHPADEVPLPASPSSSTAGQGSIRRLLSRNRLDSVYANGEIKAGDGGMVHLNKPDSRPGTGSNASFATDKQSKRASGFFRRFRTSDGKVVVPADVRPSVASPTRPAGPPPPMIPEFKSLGSKVDLGDDGGSLGDDLFKNIK</sequence>
<dbReference type="OrthoDB" id="5380416at2759"/>
<evidence type="ECO:0000313" key="2">
    <source>
        <dbReference type="EMBL" id="KUI73426.1"/>
    </source>
</evidence>
<name>A0A194WAF8_CYTMA</name>
<gene>
    <name evidence="2" type="ORF">VM1G_08842</name>
</gene>
<accession>A0A194WAF8</accession>
<organism evidence="2 3">
    <name type="scientific">Cytospora mali</name>
    <name type="common">Apple Valsa canker fungus</name>
    <name type="synonym">Valsa mali</name>
    <dbReference type="NCBI Taxonomy" id="578113"/>
    <lineage>
        <taxon>Eukaryota</taxon>
        <taxon>Fungi</taxon>
        <taxon>Dikarya</taxon>
        <taxon>Ascomycota</taxon>
        <taxon>Pezizomycotina</taxon>
        <taxon>Sordariomycetes</taxon>
        <taxon>Sordariomycetidae</taxon>
        <taxon>Diaporthales</taxon>
        <taxon>Cytosporaceae</taxon>
        <taxon>Cytospora</taxon>
    </lineage>
</organism>
<feature type="region of interest" description="Disordered" evidence="1">
    <location>
        <begin position="1"/>
        <end position="153"/>
    </location>
</feature>
<dbReference type="AlphaFoldDB" id="A0A194WAF8"/>
<proteinExistence type="predicted"/>
<dbReference type="EMBL" id="CM003107">
    <property type="protein sequence ID" value="KUI73426.1"/>
    <property type="molecule type" value="Genomic_DNA"/>
</dbReference>
<evidence type="ECO:0000313" key="3">
    <source>
        <dbReference type="Proteomes" id="UP000078559"/>
    </source>
</evidence>
<dbReference type="Proteomes" id="UP000078559">
    <property type="component" value="Chromosome 10"/>
</dbReference>
<protein>
    <submittedName>
        <fullName evidence="2">Uncharacterized protein</fullName>
    </submittedName>
</protein>
<feature type="region of interest" description="Disordered" evidence="1">
    <location>
        <begin position="172"/>
        <end position="217"/>
    </location>
</feature>
<reference evidence="2" key="1">
    <citation type="submission" date="2014-12" db="EMBL/GenBank/DDBJ databases">
        <title>Genome Sequence of Valsa Canker Pathogens Uncovers a Specific Adaption of Colonization on Woody Bark.</title>
        <authorList>
            <person name="Yin Z."/>
            <person name="Liu H."/>
            <person name="Gao X."/>
            <person name="Li Z."/>
            <person name="Song N."/>
            <person name="Ke X."/>
            <person name="Dai Q."/>
            <person name="Wu Y."/>
            <person name="Sun Y."/>
            <person name="Xu J.-R."/>
            <person name="Kang Z.K."/>
            <person name="Wang L."/>
            <person name="Huang L."/>
        </authorList>
    </citation>
    <scope>NUCLEOTIDE SEQUENCE [LARGE SCALE GENOMIC DNA]</scope>
    <source>
        <strain evidence="2">03-8</strain>
    </source>
</reference>
<feature type="compositionally biased region" description="Polar residues" evidence="1">
    <location>
        <begin position="135"/>
        <end position="145"/>
    </location>
</feature>
<evidence type="ECO:0000256" key="1">
    <source>
        <dbReference type="SAM" id="MobiDB-lite"/>
    </source>
</evidence>
<feature type="compositionally biased region" description="Polar residues" evidence="1">
    <location>
        <begin position="60"/>
        <end position="75"/>
    </location>
</feature>